<name>A0ABU4PT98_9SPHN</name>
<dbReference type="InterPro" id="IPR011041">
    <property type="entry name" value="Quinoprot_gluc/sorb_DH_b-prop"/>
</dbReference>
<comment type="caution">
    <text evidence="4">The sequence shown here is derived from an EMBL/GenBank/DDBJ whole genome shotgun (WGS) entry which is preliminary data.</text>
</comment>
<dbReference type="InterPro" id="IPR012938">
    <property type="entry name" value="Glc/Sorbosone_DH"/>
</dbReference>
<dbReference type="EC" id="1.1.5.-" evidence="4"/>
<dbReference type="Proteomes" id="UP001279660">
    <property type="component" value="Unassembled WGS sequence"/>
</dbReference>
<dbReference type="PANTHER" id="PTHR19328:SF75">
    <property type="entry name" value="ALDOSE SUGAR DEHYDROGENASE YLII"/>
    <property type="match status" value="1"/>
</dbReference>
<evidence type="ECO:0000256" key="2">
    <source>
        <dbReference type="SAM" id="SignalP"/>
    </source>
</evidence>
<dbReference type="PROSITE" id="PS51257">
    <property type="entry name" value="PROKAR_LIPOPROTEIN"/>
    <property type="match status" value="1"/>
</dbReference>
<protein>
    <submittedName>
        <fullName evidence="4">PQQ-dependent sugar dehydrogenase</fullName>
        <ecNumber evidence="4">1.1.5.-</ecNumber>
    </submittedName>
</protein>
<keyword evidence="5" id="KW-1185">Reference proteome</keyword>
<dbReference type="SUPFAM" id="SSF50952">
    <property type="entry name" value="Soluble quinoprotein glucose dehydrogenase"/>
    <property type="match status" value="1"/>
</dbReference>
<gene>
    <name evidence="4" type="ORF">SIL82_17565</name>
</gene>
<sequence>MLSSRLPLVIAFVAATACSAQPQQSGTAPPVASPGDPATPTPSPSPPPVTTLPDNAPDATVPNVPATTGRANLSATTPPFATQKIGQFVEPFAIAILPDGSALITEKAGKLKWRRTDGTVADISGVPKVLNEGQGGLLDIALAPDFATSKLVYISYSEPRTVGSSLALARAQLSGTALSNVQVLWRAGSDGVGGQFGANILFAPDGQSLYLSSGERQRFTPAQDPEQRLGKILRLTLDGKPWPGNPEYKAGGARAETWSTGHRNPYGMVFTADGHLWEEEMGPQGGDELNLILPGRNYGWPIVSNGDNYSGKMIPDHPSRPDLEAPKLWWNPSISPGGMIVYSGALFPQYRGNLLIGALSGEALIRVSVSGDTAKAEEQWAMGARIRDVAQAPDGAIWVLEDDGALVRLTPKG</sequence>
<evidence type="ECO:0000313" key="4">
    <source>
        <dbReference type="EMBL" id="MDX5986069.1"/>
    </source>
</evidence>
<feature type="compositionally biased region" description="Pro residues" evidence="1">
    <location>
        <begin position="37"/>
        <end position="50"/>
    </location>
</feature>
<dbReference type="Pfam" id="PF07995">
    <property type="entry name" value="GSDH"/>
    <property type="match status" value="1"/>
</dbReference>
<accession>A0ABU4PT98</accession>
<dbReference type="GO" id="GO:0016491">
    <property type="term" value="F:oxidoreductase activity"/>
    <property type="evidence" value="ECO:0007669"/>
    <property type="project" value="UniProtKB-KW"/>
</dbReference>
<dbReference type="InterPro" id="IPR011042">
    <property type="entry name" value="6-blade_b-propeller_TolB-like"/>
</dbReference>
<feature type="domain" description="Glucose/Sorbosone dehydrogenase" evidence="3">
    <location>
        <begin position="90"/>
        <end position="408"/>
    </location>
</feature>
<feature type="compositionally biased region" description="Polar residues" evidence="1">
    <location>
        <begin position="65"/>
        <end position="75"/>
    </location>
</feature>
<dbReference type="EMBL" id="JAWXXV010000001">
    <property type="protein sequence ID" value="MDX5986069.1"/>
    <property type="molecule type" value="Genomic_DNA"/>
</dbReference>
<evidence type="ECO:0000259" key="3">
    <source>
        <dbReference type="Pfam" id="PF07995"/>
    </source>
</evidence>
<reference evidence="4 5" key="1">
    <citation type="submission" date="2023-11" db="EMBL/GenBank/DDBJ databases">
        <title>MicrobeMod: A computational toolkit for identifying prokaryotic methylation and restriction-modification with nanopore sequencing.</title>
        <authorList>
            <person name="Crits-Christoph A."/>
            <person name="Kang S.C."/>
            <person name="Lee H."/>
            <person name="Ostrov N."/>
        </authorList>
    </citation>
    <scope>NUCLEOTIDE SEQUENCE [LARGE SCALE GENOMIC DNA]</scope>
    <source>
        <strain evidence="4 5">ATCC 14820</strain>
    </source>
</reference>
<organism evidence="4 5">
    <name type="scientific">Sphingomonas echinoides</name>
    <dbReference type="NCBI Taxonomy" id="59803"/>
    <lineage>
        <taxon>Bacteria</taxon>
        <taxon>Pseudomonadati</taxon>
        <taxon>Pseudomonadota</taxon>
        <taxon>Alphaproteobacteria</taxon>
        <taxon>Sphingomonadales</taxon>
        <taxon>Sphingomonadaceae</taxon>
        <taxon>Sphingomonas</taxon>
    </lineage>
</organism>
<proteinExistence type="predicted"/>
<keyword evidence="2" id="KW-0732">Signal</keyword>
<feature type="signal peptide" evidence="2">
    <location>
        <begin position="1"/>
        <end position="19"/>
    </location>
</feature>
<feature type="region of interest" description="Disordered" evidence="1">
    <location>
        <begin position="19"/>
        <end position="75"/>
    </location>
</feature>
<keyword evidence="4" id="KW-0560">Oxidoreductase</keyword>
<feature type="chain" id="PRO_5047219718" evidence="2">
    <location>
        <begin position="20"/>
        <end position="413"/>
    </location>
</feature>
<dbReference type="PANTHER" id="PTHR19328">
    <property type="entry name" value="HEDGEHOG-INTERACTING PROTEIN"/>
    <property type="match status" value="1"/>
</dbReference>
<evidence type="ECO:0000256" key="1">
    <source>
        <dbReference type="SAM" id="MobiDB-lite"/>
    </source>
</evidence>
<evidence type="ECO:0000313" key="5">
    <source>
        <dbReference type="Proteomes" id="UP001279660"/>
    </source>
</evidence>
<dbReference type="Gene3D" id="2.120.10.30">
    <property type="entry name" value="TolB, C-terminal domain"/>
    <property type="match status" value="1"/>
</dbReference>
<dbReference type="RefSeq" id="WP_010406827.1">
    <property type="nucleotide sequence ID" value="NZ_JAWXXV010000001.1"/>
</dbReference>